<dbReference type="SUPFAM" id="SSF53474">
    <property type="entry name" value="alpha/beta-Hydrolases"/>
    <property type="match status" value="1"/>
</dbReference>
<organism evidence="1 2">
    <name type="scientific">Phytohabitans aurantiacus</name>
    <dbReference type="NCBI Taxonomy" id="3016789"/>
    <lineage>
        <taxon>Bacteria</taxon>
        <taxon>Bacillati</taxon>
        <taxon>Actinomycetota</taxon>
        <taxon>Actinomycetes</taxon>
        <taxon>Micromonosporales</taxon>
        <taxon>Micromonosporaceae</taxon>
    </lineage>
</organism>
<dbReference type="Proteomes" id="UP001144280">
    <property type="component" value="Unassembled WGS sequence"/>
</dbReference>
<sequence length="268" mass="29137">MAHEWTAALLGGVELAAGLPGTLSNRDIECVFYGDLFRPAGRFLGDDLPFLAAEDVDDPLEVQLLLAWWEAAARSDPGVPPPDGRLLSARATARAALLALANSRFFAHVSERMLVWWLKQVTLYFTQSDVRAAIQRRFASVVRSDTRVVVAHSLGSVVAYEALCAHPDWAVTDFVTLGSPLGVPHVILHRLTPAPQRDHGLKGFWPGSVRRWVNVTDDGDIVALQPRLRDVFGDRVTDVGINNGIAAHDVQRYLTAPEVGAAVLAGLP</sequence>
<comment type="caution">
    <text evidence="1">The sequence shown here is derived from an EMBL/GenBank/DDBJ whole genome shotgun (WGS) entry which is preliminary data.</text>
</comment>
<reference evidence="1" key="1">
    <citation type="submission" date="2022-12" db="EMBL/GenBank/DDBJ databases">
        <title>New Phytohabitans aurantiacus sp. RD004123 nov., an actinomycete isolated from soil.</title>
        <authorList>
            <person name="Triningsih D.W."/>
            <person name="Harunari E."/>
            <person name="Igarashi Y."/>
        </authorList>
    </citation>
    <scope>NUCLEOTIDE SEQUENCE</scope>
    <source>
        <strain evidence="1">RD004123</strain>
    </source>
</reference>
<proteinExistence type="predicted"/>
<accession>A0ABQ5R1U8</accession>
<dbReference type="Gene3D" id="3.40.50.1820">
    <property type="entry name" value="alpha/beta hydrolase"/>
    <property type="match status" value="1"/>
</dbReference>
<evidence type="ECO:0000313" key="1">
    <source>
        <dbReference type="EMBL" id="GLH99929.1"/>
    </source>
</evidence>
<keyword evidence="2" id="KW-1185">Reference proteome</keyword>
<dbReference type="EMBL" id="BSDI01000029">
    <property type="protein sequence ID" value="GLH99929.1"/>
    <property type="molecule type" value="Genomic_DNA"/>
</dbReference>
<evidence type="ECO:0000313" key="2">
    <source>
        <dbReference type="Proteomes" id="UP001144280"/>
    </source>
</evidence>
<dbReference type="InterPro" id="IPR029058">
    <property type="entry name" value="AB_hydrolase_fold"/>
</dbReference>
<protein>
    <recommendedName>
        <fullName evidence="3">Alpha/beta hydrolase</fullName>
    </recommendedName>
</protein>
<gene>
    <name evidence="1" type="ORF">Pa4123_52050</name>
</gene>
<evidence type="ECO:0008006" key="3">
    <source>
        <dbReference type="Google" id="ProtNLM"/>
    </source>
</evidence>
<name>A0ABQ5R1U8_9ACTN</name>